<accession>A0A7W7FTV1</accession>
<keyword evidence="3 7" id="KW-0479">Metal-binding</keyword>
<keyword evidence="8" id="KW-0808">Transferase</keyword>
<evidence type="ECO:0000256" key="7">
    <source>
        <dbReference type="RuleBase" id="RU000461"/>
    </source>
</evidence>
<name>A0A7W7FTV1_9PSEU</name>
<keyword evidence="4 7" id="KW-0560">Oxidoreductase</keyword>
<dbReference type="EMBL" id="JACHMH010000001">
    <property type="protein sequence ID" value="MBB4677602.1"/>
    <property type="molecule type" value="Genomic_DNA"/>
</dbReference>
<reference evidence="8 9" key="1">
    <citation type="submission" date="2020-08" db="EMBL/GenBank/DDBJ databases">
        <title>Sequencing the genomes of 1000 actinobacteria strains.</title>
        <authorList>
            <person name="Klenk H.-P."/>
        </authorList>
    </citation>
    <scope>NUCLEOTIDE SEQUENCE [LARGE SCALE GENOMIC DNA]</scope>
    <source>
        <strain evidence="8 9">DSM 44230</strain>
    </source>
</reference>
<gene>
    <name evidence="8" type="ORF">HNR67_003720</name>
</gene>
<dbReference type="InterPro" id="IPR036396">
    <property type="entry name" value="Cyt_P450_sf"/>
</dbReference>
<dbReference type="AlphaFoldDB" id="A0A7W7FTV1"/>
<evidence type="ECO:0000256" key="3">
    <source>
        <dbReference type="ARBA" id="ARBA00022723"/>
    </source>
</evidence>
<dbReference type="PANTHER" id="PTHR46696">
    <property type="entry name" value="P450, PUTATIVE (EUROFUNG)-RELATED"/>
    <property type="match status" value="1"/>
</dbReference>
<dbReference type="InterPro" id="IPR017972">
    <property type="entry name" value="Cyt_P450_CS"/>
</dbReference>
<dbReference type="PROSITE" id="PS00086">
    <property type="entry name" value="CYTOCHROME_P450"/>
    <property type="match status" value="1"/>
</dbReference>
<dbReference type="Gene3D" id="1.10.630.10">
    <property type="entry name" value="Cytochrome P450"/>
    <property type="match status" value="1"/>
</dbReference>
<evidence type="ECO:0000256" key="6">
    <source>
        <dbReference type="ARBA" id="ARBA00023033"/>
    </source>
</evidence>
<comment type="similarity">
    <text evidence="1 7">Belongs to the cytochrome P450 family.</text>
</comment>
<dbReference type="PANTHER" id="PTHR46696:SF4">
    <property type="entry name" value="BIOTIN BIOSYNTHESIS CYTOCHROME P450"/>
    <property type="match status" value="1"/>
</dbReference>
<dbReference type="RefSeq" id="WP_185003526.1">
    <property type="nucleotide sequence ID" value="NZ_BAAAUI010000023.1"/>
</dbReference>
<dbReference type="GO" id="GO:0036199">
    <property type="term" value="F:cholest-4-en-3-one 26-monooxygenase activity"/>
    <property type="evidence" value="ECO:0007669"/>
    <property type="project" value="TreeGrafter"/>
</dbReference>
<comment type="caution">
    <text evidence="8">The sequence shown here is derived from an EMBL/GenBank/DDBJ whole genome shotgun (WGS) entry which is preliminary data.</text>
</comment>
<organism evidence="8 9">
    <name type="scientific">Crossiella cryophila</name>
    <dbReference type="NCBI Taxonomy" id="43355"/>
    <lineage>
        <taxon>Bacteria</taxon>
        <taxon>Bacillati</taxon>
        <taxon>Actinomycetota</taxon>
        <taxon>Actinomycetes</taxon>
        <taxon>Pseudonocardiales</taxon>
        <taxon>Pseudonocardiaceae</taxon>
        <taxon>Crossiella</taxon>
    </lineage>
</organism>
<evidence type="ECO:0000256" key="5">
    <source>
        <dbReference type="ARBA" id="ARBA00023004"/>
    </source>
</evidence>
<dbReference type="PRINTS" id="PR00385">
    <property type="entry name" value="P450"/>
</dbReference>
<dbReference type="PRINTS" id="PR00359">
    <property type="entry name" value="BP450"/>
</dbReference>
<dbReference type="GO" id="GO:0008395">
    <property type="term" value="F:steroid hydroxylase activity"/>
    <property type="evidence" value="ECO:0007669"/>
    <property type="project" value="TreeGrafter"/>
</dbReference>
<keyword evidence="2 7" id="KW-0349">Heme</keyword>
<dbReference type="Proteomes" id="UP000533598">
    <property type="component" value="Unassembled WGS sequence"/>
</dbReference>
<dbReference type="GO" id="GO:0006707">
    <property type="term" value="P:cholesterol catabolic process"/>
    <property type="evidence" value="ECO:0007669"/>
    <property type="project" value="TreeGrafter"/>
</dbReference>
<dbReference type="SUPFAM" id="SSF48264">
    <property type="entry name" value="Cytochrome P450"/>
    <property type="match status" value="1"/>
</dbReference>
<evidence type="ECO:0000313" key="8">
    <source>
        <dbReference type="EMBL" id="MBB4677602.1"/>
    </source>
</evidence>
<dbReference type="GO" id="GO:0020037">
    <property type="term" value="F:heme binding"/>
    <property type="evidence" value="ECO:0007669"/>
    <property type="project" value="InterPro"/>
</dbReference>
<dbReference type="GO" id="GO:0005506">
    <property type="term" value="F:iron ion binding"/>
    <property type="evidence" value="ECO:0007669"/>
    <property type="project" value="InterPro"/>
</dbReference>
<keyword evidence="9" id="KW-1185">Reference proteome</keyword>
<keyword evidence="6 7" id="KW-0503">Monooxygenase</keyword>
<keyword evidence="5 7" id="KW-0408">Iron</keyword>
<dbReference type="Pfam" id="PF00067">
    <property type="entry name" value="p450"/>
    <property type="match status" value="1"/>
</dbReference>
<dbReference type="GO" id="GO:0016740">
    <property type="term" value="F:transferase activity"/>
    <property type="evidence" value="ECO:0007669"/>
    <property type="project" value="UniProtKB-KW"/>
</dbReference>
<evidence type="ECO:0000256" key="4">
    <source>
        <dbReference type="ARBA" id="ARBA00023002"/>
    </source>
</evidence>
<dbReference type="FunFam" id="1.10.630.10:FF:000018">
    <property type="entry name" value="Cytochrome P450 monooxygenase"/>
    <property type="match status" value="1"/>
</dbReference>
<dbReference type="InterPro" id="IPR002397">
    <property type="entry name" value="Cyt_P450_B"/>
</dbReference>
<evidence type="ECO:0000256" key="2">
    <source>
        <dbReference type="ARBA" id="ARBA00022617"/>
    </source>
</evidence>
<proteinExistence type="inferred from homology"/>
<dbReference type="CDD" id="cd20625">
    <property type="entry name" value="CYP164-like"/>
    <property type="match status" value="1"/>
</dbReference>
<sequence>MTVLGHLRSQLAFLTHRSVLWGASALGDPGARLVRRGTADPYPLYDEIRATAPLVRSRLGFYVGAGHALSARLLRDDRFGMPGPHGVFPLRAATEPVHPIEDSFLMMDPPDHTRLRRLVAPWFTSRTVARRAEEIERIVADCLDEFEGAGEVDLVPLFANRVPVQVICDLLGVPAPEHERFRGWANRIAPAFDGVNSVGEFERLRQVMLELQEFFTELIAFRRRHPAEDILSGLVHAKVDGESLNTKDLLATSGLLLLAGFGTTVNLIGKGALGLLTHPDALGHLRRDPGLAAAVVEETLRYDPPVHLTARFAREDAEVAGFRFRRGDQIVLSLAGANRDPAVFDHPDQFDPTRPNAREHLAFSGGIHFCVGAALARLEAGIALRALFQRHPRLELAGAPERGDGRTLPMLTSLPVHCPRRAASSAA</sequence>
<evidence type="ECO:0000256" key="1">
    <source>
        <dbReference type="ARBA" id="ARBA00010617"/>
    </source>
</evidence>
<protein>
    <submittedName>
        <fullName evidence="8">P450-derived glycosyltransferase activator</fullName>
    </submittedName>
</protein>
<evidence type="ECO:0000313" key="9">
    <source>
        <dbReference type="Proteomes" id="UP000533598"/>
    </source>
</evidence>
<dbReference type="InterPro" id="IPR001128">
    <property type="entry name" value="Cyt_P450"/>
</dbReference>